<protein>
    <submittedName>
        <fullName evidence="1">Uncharacterized protein</fullName>
    </submittedName>
</protein>
<name>A0ACC3CGN6_PYRYE</name>
<keyword evidence="2" id="KW-1185">Reference proteome</keyword>
<reference evidence="1" key="1">
    <citation type="submission" date="2019-11" db="EMBL/GenBank/DDBJ databases">
        <title>Nori genome reveals adaptations in red seaweeds to the harsh intertidal environment.</title>
        <authorList>
            <person name="Wang D."/>
            <person name="Mao Y."/>
        </authorList>
    </citation>
    <scope>NUCLEOTIDE SEQUENCE</scope>
    <source>
        <tissue evidence="1">Gametophyte</tissue>
    </source>
</reference>
<organism evidence="1 2">
    <name type="scientific">Pyropia yezoensis</name>
    <name type="common">Susabi-nori</name>
    <name type="synonym">Porphyra yezoensis</name>
    <dbReference type="NCBI Taxonomy" id="2788"/>
    <lineage>
        <taxon>Eukaryota</taxon>
        <taxon>Rhodophyta</taxon>
        <taxon>Bangiophyceae</taxon>
        <taxon>Bangiales</taxon>
        <taxon>Bangiaceae</taxon>
        <taxon>Pyropia</taxon>
    </lineage>
</organism>
<evidence type="ECO:0000313" key="1">
    <source>
        <dbReference type="EMBL" id="KAK1869038.1"/>
    </source>
</evidence>
<evidence type="ECO:0000313" key="2">
    <source>
        <dbReference type="Proteomes" id="UP000798662"/>
    </source>
</evidence>
<accession>A0ACC3CGN6</accession>
<sequence>MGLGDNLKDAASNVSDAAGKAGEKAKETATDAKDATGDAANDASRAARDASKDAKRWPLPLAVGGRPRSAPGVVGGAGLQGGALGACHVTGSSAQ</sequence>
<proteinExistence type="predicted"/>
<comment type="caution">
    <text evidence="1">The sequence shown here is derived from an EMBL/GenBank/DDBJ whole genome shotgun (WGS) entry which is preliminary data.</text>
</comment>
<dbReference type="Proteomes" id="UP000798662">
    <property type="component" value="Chromosome 3"/>
</dbReference>
<dbReference type="EMBL" id="CM020620">
    <property type="protein sequence ID" value="KAK1869038.1"/>
    <property type="molecule type" value="Genomic_DNA"/>
</dbReference>
<gene>
    <name evidence="1" type="ORF">I4F81_011520</name>
</gene>